<dbReference type="InterPro" id="IPR010054">
    <property type="entry name" value="Type2_sec_GspG"/>
</dbReference>
<sequence length="156" mass="16578">MHSFRDSYRARQRAGRSLGFTLLEMLVVLVIIGLLAGLVGPRLFSKVDQSKITAATTQVKMLRGAVESLRLDIGRYPTPEEGLALLSKAPADAAVAARWRGPYLDGALPEDPWAHPYQYAVPGADGQPFALYSMGADGKRGGTGDAADLGVLPAAQ</sequence>
<evidence type="ECO:0000256" key="5">
    <source>
        <dbReference type="ARBA" id="ARBA00022481"/>
    </source>
</evidence>
<evidence type="ECO:0000313" key="12">
    <source>
        <dbReference type="EMBL" id="MDN3920973.1"/>
    </source>
</evidence>
<dbReference type="RefSeq" id="WP_290359290.1">
    <property type="nucleotide sequence ID" value="NZ_JAUHHC010000003.1"/>
</dbReference>
<evidence type="ECO:0000256" key="2">
    <source>
        <dbReference type="ARBA" id="ARBA00009984"/>
    </source>
</evidence>
<keyword evidence="9 10" id="KW-0472">Membrane</keyword>
<gene>
    <name evidence="12" type="primary">gspG</name>
    <name evidence="12" type="ORF">QWJ38_11840</name>
</gene>
<keyword evidence="6" id="KW-0997">Cell inner membrane</keyword>
<comment type="subcellular location">
    <subcellularLocation>
        <location evidence="1">Cell inner membrane</location>
        <topology evidence="1">Single-pass membrane protein</topology>
    </subcellularLocation>
</comment>
<organism evidence="12 13">
    <name type="scientific">Roseateles violae</name>
    <dbReference type="NCBI Taxonomy" id="3058042"/>
    <lineage>
        <taxon>Bacteria</taxon>
        <taxon>Pseudomonadati</taxon>
        <taxon>Pseudomonadota</taxon>
        <taxon>Betaproteobacteria</taxon>
        <taxon>Burkholderiales</taxon>
        <taxon>Sphaerotilaceae</taxon>
        <taxon>Roseateles</taxon>
    </lineage>
</organism>
<dbReference type="Gene3D" id="3.30.700.10">
    <property type="entry name" value="Glycoprotein, Type 4 Pilin"/>
    <property type="match status" value="1"/>
</dbReference>
<dbReference type="InterPro" id="IPR045584">
    <property type="entry name" value="Pilin-like"/>
</dbReference>
<keyword evidence="5" id="KW-0488">Methylation</keyword>
<evidence type="ECO:0000313" key="13">
    <source>
        <dbReference type="Proteomes" id="UP001228044"/>
    </source>
</evidence>
<dbReference type="Pfam" id="PF07963">
    <property type="entry name" value="N_methyl"/>
    <property type="match status" value="1"/>
</dbReference>
<dbReference type="InterPro" id="IPR013545">
    <property type="entry name" value="T2SS_protein-GspG_C"/>
</dbReference>
<feature type="transmembrane region" description="Helical" evidence="10">
    <location>
        <begin position="20"/>
        <end position="40"/>
    </location>
</feature>
<dbReference type="NCBIfam" id="TIGR02532">
    <property type="entry name" value="IV_pilin_GFxxxE"/>
    <property type="match status" value="1"/>
</dbReference>
<proteinExistence type="inferred from homology"/>
<keyword evidence="8 10" id="KW-1133">Transmembrane helix</keyword>
<comment type="caution">
    <text evidence="12">The sequence shown here is derived from an EMBL/GenBank/DDBJ whole genome shotgun (WGS) entry which is preliminary data.</text>
</comment>
<evidence type="ECO:0000259" key="11">
    <source>
        <dbReference type="Pfam" id="PF08334"/>
    </source>
</evidence>
<dbReference type="NCBIfam" id="TIGR01710">
    <property type="entry name" value="typeII_sec_gspG"/>
    <property type="match status" value="1"/>
</dbReference>
<dbReference type="PRINTS" id="PR00813">
    <property type="entry name" value="BCTERIALGSPG"/>
</dbReference>
<dbReference type="Proteomes" id="UP001228044">
    <property type="component" value="Unassembled WGS sequence"/>
</dbReference>
<keyword evidence="7 10" id="KW-0812">Transmembrane</keyword>
<reference evidence="12 13" key="1">
    <citation type="submission" date="2023-06" db="EMBL/GenBank/DDBJ databases">
        <title>Pelomonas sp. PFR6 16S ribosomal RNA gene Genome sequencing and assembly.</title>
        <authorList>
            <person name="Woo H."/>
        </authorList>
    </citation>
    <scope>NUCLEOTIDE SEQUENCE [LARGE SCALE GENOMIC DNA]</scope>
    <source>
        <strain evidence="12 13">PFR6</strain>
    </source>
</reference>
<evidence type="ECO:0000256" key="1">
    <source>
        <dbReference type="ARBA" id="ARBA00004377"/>
    </source>
</evidence>
<evidence type="ECO:0000256" key="8">
    <source>
        <dbReference type="ARBA" id="ARBA00022989"/>
    </source>
</evidence>
<dbReference type="Pfam" id="PF08334">
    <property type="entry name" value="T2SSG"/>
    <property type="match status" value="1"/>
</dbReference>
<dbReference type="SUPFAM" id="SSF54523">
    <property type="entry name" value="Pili subunits"/>
    <property type="match status" value="1"/>
</dbReference>
<dbReference type="InterPro" id="IPR000983">
    <property type="entry name" value="Bac_GSPG_pilin"/>
</dbReference>
<comment type="similarity">
    <text evidence="2">Belongs to the GSP G family.</text>
</comment>
<name>A0ABT8DSL4_9BURK</name>
<keyword evidence="13" id="KW-1185">Reference proteome</keyword>
<evidence type="ECO:0000256" key="10">
    <source>
        <dbReference type="SAM" id="Phobius"/>
    </source>
</evidence>
<dbReference type="InterPro" id="IPR012902">
    <property type="entry name" value="N_methyl_site"/>
</dbReference>
<accession>A0ABT8DSL4</accession>
<evidence type="ECO:0000256" key="6">
    <source>
        <dbReference type="ARBA" id="ARBA00022519"/>
    </source>
</evidence>
<feature type="domain" description="Type II secretion system protein GspG C-terminal" evidence="11">
    <location>
        <begin position="42"/>
        <end position="150"/>
    </location>
</feature>
<evidence type="ECO:0000256" key="4">
    <source>
        <dbReference type="ARBA" id="ARBA00022475"/>
    </source>
</evidence>
<evidence type="ECO:0000256" key="7">
    <source>
        <dbReference type="ARBA" id="ARBA00022692"/>
    </source>
</evidence>
<keyword evidence="4" id="KW-1003">Cell membrane</keyword>
<evidence type="ECO:0000256" key="3">
    <source>
        <dbReference type="ARBA" id="ARBA00020042"/>
    </source>
</evidence>
<protein>
    <recommendedName>
        <fullName evidence="3">Type II secretion system core protein G</fullName>
    </recommendedName>
</protein>
<evidence type="ECO:0000256" key="9">
    <source>
        <dbReference type="ARBA" id="ARBA00023136"/>
    </source>
</evidence>
<dbReference type="EMBL" id="JAUHHC010000003">
    <property type="protein sequence ID" value="MDN3920973.1"/>
    <property type="molecule type" value="Genomic_DNA"/>
</dbReference>